<dbReference type="InterPro" id="IPR017853">
    <property type="entry name" value="GH"/>
</dbReference>
<evidence type="ECO:0000256" key="6">
    <source>
        <dbReference type="SAM" id="Phobius"/>
    </source>
</evidence>
<keyword evidence="6" id="KW-1133">Transmembrane helix</keyword>
<sequence length="376" mass="41755">MLSLKPALTIFISVFVLLIIFAIVYQFQLISLNSIIDEPIFSPTPLITTKQNQTQKPQLSLTNTQKLSQILMTTLSGYKLTEKEIDDINTGKLGNIILLSKNIHNAEQLKQLTSAIYQQATFSGMLPLIAVDQEGGAVSRIPWIENTAQNQISSEDEAYQIAWLRGQQLKELGVNTNFAPVIETANQNSFIAKQKRGFASQSAVLAQAMVRGYQQTGILAVVKHFPAGLGRVDVDPHRRMPVLNSSEEEIISDIMSFIDLSASAIMVTHLLYPLVDATPTSASRLFLEDILRDDLAFDGLIISDDLSMGAIKANYLVEDYAQSSLQAGTDLLIITSSKDYQKVYDKLLDSCFDELGCQKTIDQHIERVLKLKRTLE</sequence>
<dbReference type="PANTHER" id="PTHR30480:SF13">
    <property type="entry name" value="BETA-HEXOSAMINIDASE"/>
    <property type="match status" value="1"/>
</dbReference>
<dbReference type="Gene3D" id="3.20.20.300">
    <property type="entry name" value="Glycoside hydrolase, family 3, N-terminal domain"/>
    <property type="match status" value="1"/>
</dbReference>
<dbReference type="PANTHER" id="PTHR30480">
    <property type="entry name" value="BETA-HEXOSAMINIDASE-RELATED"/>
    <property type="match status" value="1"/>
</dbReference>
<feature type="transmembrane region" description="Helical" evidence="6">
    <location>
        <begin position="7"/>
        <end position="27"/>
    </location>
</feature>
<protein>
    <recommendedName>
        <fullName evidence="3">beta-N-acetylhexosaminidase</fullName>
        <ecNumber evidence="3">3.2.1.52</ecNumber>
    </recommendedName>
</protein>
<evidence type="ECO:0000256" key="5">
    <source>
        <dbReference type="ARBA" id="ARBA00023295"/>
    </source>
</evidence>
<evidence type="ECO:0000259" key="7">
    <source>
        <dbReference type="Pfam" id="PF00933"/>
    </source>
</evidence>
<dbReference type="GO" id="GO:0005975">
    <property type="term" value="P:carbohydrate metabolic process"/>
    <property type="evidence" value="ECO:0007669"/>
    <property type="project" value="InterPro"/>
</dbReference>
<evidence type="ECO:0000256" key="4">
    <source>
        <dbReference type="ARBA" id="ARBA00022801"/>
    </source>
</evidence>
<gene>
    <name evidence="8" type="ORF">COX08_01890</name>
</gene>
<dbReference type="EC" id="3.2.1.52" evidence="3"/>
<dbReference type="AlphaFoldDB" id="A0A2H0B6K9"/>
<comment type="similarity">
    <text evidence="2">Belongs to the glycosyl hydrolase 3 family.</text>
</comment>
<comment type="caution">
    <text evidence="8">The sequence shown here is derived from an EMBL/GenBank/DDBJ whole genome shotgun (WGS) entry which is preliminary data.</text>
</comment>
<dbReference type="InterPro" id="IPR050226">
    <property type="entry name" value="NagZ_Beta-hexosaminidase"/>
</dbReference>
<evidence type="ECO:0000256" key="3">
    <source>
        <dbReference type="ARBA" id="ARBA00012663"/>
    </source>
</evidence>
<dbReference type="GO" id="GO:0009254">
    <property type="term" value="P:peptidoglycan turnover"/>
    <property type="evidence" value="ECO:0007669"/>
    <property type="project" value="TreeGrafter"/>
</dbReference>
<dbReference type="EMBL" id="PCSR01000041">
    <property type="protein sequence ID" value="PIP53276.1"/>
    <property type="molecule type" value="Genomic_DNA"/>
</dbReference>
<organism evidence="8 9">
    <name type="scientific">Candidatus Beckwithbacteria bacterium CG23_combo_of_CG06-09_8_20_14_all_34_8</name>
    <dbReference type="NCBI Taxonomy" id="1974497"/>
    <lineage>
        <taxon>Bacteria</taxon>
        <taxon>Candidatus Beckwithiibacteriota</taxon>
    </lineage>
</organism>
<dbReference type="PROSITE" id="PS00775">
    <property type="entry name" value="GLYCOSYL_HYDROL_F3"/>
    <property type="match status" value="1"/>
</dbReference>
<dbReference type="SUPFAM" id="SSF51445">
    <property type="entry name" value="(Trans)glycosidases"/>
    <property type="match status" value="1"/>
</dbReference>
<evidence type="ECO:0000256" key="2">
    <source>
        <dbReference type="ARBA" id="ARBA00005336"/>
    </source>
</evidence>
<evidence type="ECO:0000313" key="8">
    <source>
        <dbReference type="EMBL" id="PIP53276.1"/>
    </source>
</evidence>
<comment type="catalytic activity">
    <reaction evidence="1">
        <text>Hydrolysis of terminal non-reducing N-acetyl-D-hexosamine residues in N-acetyl-beta-D-hexosaminides.</text>
        <dbReference type="EC" id="3.2.1.52"/>
    </reaction>
</comment>
<dbReference type="InterPro" id="IPR036962">
    <property type="entry name" value="Glyco_hydro_3_N_sf"/>
</dbReference>
<dbReference type="InterPro" id="IPR019800">
    <property type="entry name" value="Glyco_hydro_3_AS"/>
</dbReference>
<accession>A0A2H0B6K9</accession>
<evidence type="ECO:0000256" key="1">
    <source>
        <dbReference type="ARBA" id="ARBA00001231"/>
    </source>
</evidence>
<evidence type="ECO:0000313" key="9">
    <source>
        <dbReference type="Proteomes" id="UP000229459"/>
    </source>
</evidence>
<dbReference type="Pfam" id="PF00933">
    <property type="entry name" value="Glyco_hydro_3"/>
    <property type="match status" value="1"/>
</dbReference>
<keyword evidence="6" id="KW-0812">Transmembrane</keyword>
<dbReference type="InterPro" id="IPR001764">
    <property type="entry name" value="Glyco_hydro_3_N"/>
</dbReference>
<dbReference type="GO" id="GO:0004563">
    <property type="term" value="F:beta-N-acetylhexosaminidase activity"/>
    <property type="evidence" value="ECO:0007669"/>
    <property type="project" value="UniProtKB-EC"/>
</dbReference>
<name>A0A2H0B6K9_9BACT</name>
<feature type="domain" description="Glycoside hydrolase family 3 N-terminal" evidence="7">
    <location>
        <begin position="65"/>
        <end position="371"/>
    </location>
</feature>
<keyword evidence="6" id="KW-0472">Membrane</keyword>
<dbReference type="Proteomes" id="UP000229459">
    <property type="component" value="Unassembled WGS sequence"/>
</dbReference>
<keyword evidence="5" id="KW-0326">Glycosidase</keyword>
<reference evidence="8 9" key="1">
    <citation type="submission" date="2017-09" db="EMBL/GenBank/DDBJ databases">
        <title>Depth-based differentiation of microbial function through sediment-hosted aquifers and enrichment of novel symbionts in the deep terrestrial subsurface.</title>
        <authorList>
            <person name="Probst A.J."/>
            <person name="Ladd B."/>
            <person name="Jarett J.K."/>
            <person name="Geller-Mcgrath D.E."/>
            <person name="Sieber C.M."/>
            <person name="Emerson J.B."/>
            <person name="Anantharaman K."/>
            <person name="Thomas B.C."/>
            <person name="Malmstrom R."/>
            <person name="Stieglmeier M."/>
            <person name="Klingl A."/>
            <person name="Woyke T."/>
            <person name="Ryan C.M."/>
            <person name="Banfield J.F."/>
        </authorList>
    </citation>
    <scope>NUCLEOTIDE SEQUENCE [LARGE SCALE GENOMIC DNA]</scope>
    <source>
        <strain evidence="8">CG23_combo_of_CG06-09_8_20_14_all_34_8</strain>
    </source>
</reference>
<proteinExistence type="inferred from homology"/>
<keyword evidence="4" id="KW-0378">Hydrolase</keyword>